<reference evidence="2" key="1">
    <citation type="submission" date="2016-11" db="UniProtKB">
        <authorList>
            <consortium name="WormBaseParasite"/>
        </authorList>
    </citation>
    <scope>IDENTIFICATION</scope>
</reference>
<organism evidence="1 2">
    <name type="scientific">Heterorhabditis bacteriophora</name>
    <name type="common">Entomopathogenic nematode worm</name>
    <dbReference type="NCBI Taxonomy" id="37862"/>
    <lineage>
        <taxon>Eukaryota</taxon>
        <taxon>Metazoa</taxon>
        <taxon>Ecdysozoa</taxon>
        <taxon>Nematoda</taxon>
        <taxon>Chromadorea</taxon>
        <taxon>Rhabditida</taxon>
        <taxon>Rhabditina</taxon>
        <taxon>Rhabditomorpha</taxon>
        <taxon>Strongyloidea</taxon>
        <taxon>Heterorhabditidae</taxon>
        <taxon>Heterorhabditis</taxon>
    </lineage>
</organism>
<evidence type="ECO:0000313" key="2">
    <source>
        <dbReference type="WBParaSite" id="Hba_07276"/>
    </source>
</evidence>
<dbReference type="WBParaSite" id="Hba_07276">
    <property type="protein sequence ID" value="Hba_07276"/>
    <property type="gene ID" value="Hba_07276"/>
</dbReference>
<proteinExistence type="predicted"/>
<dbReference type="AlphaFoldDB" id="A0A1I7WQA7"/>
<name>A0A1I7WQA7_HETBA</name>
<sequence>MGMIVVYTNGDTGRIIIFVLKLELDEQNTIPEKYKKCIKKHVKIYYLYYPYSYIR</sequence>
<keyword evidence="1" id="KW-1185">Reference proteome</keyword>
<protein>
    <submittedName>
        <fullName evidence="2">Uncharacterized protein</fullName>
    </submittedName>
</protein>
<dbReference type="Proteomes" id="UP000095283">
    <property type="component" value="Unplaced"/>
</dbReference>
<evidence type="ECO:0000313" key="1">
    <source>
        <dbReference type="Proteomes" id="UP000095283"/>
    </source>
</evidence>
<accession>A0A1I7WQA7</accession>